<evidence type="ECO:0000313" key="1">
    <source>
        <dbReference type="EMBL" id="GAH68256.1"/>
    </source>
</evidence>
<name>X1HDI4_9ZZZZ</name>
<dbReference type="AlphaFoldDB" id="X1HDI4"/>
<dbReference type="EMBL" id="BARU01026909">
    <property type="protein sequence ID" value="GAH68256.1"/>
    <property type="molecule type" value="Genomic_DNA"/>
</dbReference>
<gene>
    <name evidence="1" type="ORF">S03H2_43176</name>
</gene>
<proteinExistence type="predicted"/>
<protein>
    <submittedName>
        <fullName evidence="1">Uncharacterized protein</fullName>
    </submittedName>
</protein>
<organism evidence="1">
    <name type="scientific">marine sediment metagenome</name>
    <dbReference type="NCBI Taxonomy" id="412755"/>
    <lineage>
        <taxon>unclassified sequences</taxon>
        <taxon>metagenomes</taxon>
        <taxon>ecological metagenomes</taxon>
    </lineage>
</organism>
<comment type="caution">
    <text evidence="1">The sequence shown here is derived from an EMBL/GenBank/DDBJ whole genome shotgun (WGS) entry which is preliminary data.</text>
</comment>
<sequence>MPRDNGKEGFTVHADAWLVTVIDREAAKQELNRSQFCVRAIKHYIASFHARSVCKSLSKKYEAKSK</sequence>
<accession>X1HDI4</accession>
<reference evidence="1" key="1">
    <citation type="journal article" date="2014" name="Front. Microbiol.">
        <title>High frequency of phylogenetically diverse reductive dehalogenase-homologous genes in deep subseafloor sedimentary metagenomes.</title>
        <authorList>
            <person name="Kawai M."/>
            <person name="Futagami T."/>
            <person name="Toyoda A."/>
            <person name="Takaki Y."/>
            <person name="Nishi S."/>
            <person name="Hori S."/>
            <person name="Arai W."/>
            <person name="Tsubouchi T."/>
            <person name="Morono Y."/>
            <person name="Uchiyama I."/>
            <person name="Ito T."/>
            <person name="Fujiyama A."/>
            <person name="Inagaki F."/>
            <person name="Takami H."/>
        </authorList>
    </citation>
    <scope>NUCLEOTIDE SEQUENCE</scope>
    <source>
        <strain evidence="1">Expedition CK06-06</strain>
    </source>
</reference>